<accession>A0A7W4YD47</accession>
<name>A0A7W4YD47_9CELL</name>
<dbReference type="PANTHER" id="PTHR46663:SF3">
    <property type="entry name" value="SLL0267 PROTEIN"/>
    <property type="match status" value="1"/>
</dbReference>
<evidence type="ECO:0000313" key="4">
    <source>
        <dbReference type="EMBL" id="MBB2924849.1"/>
    </source>
</evidence>
<dbReference type="PROSITE" id="PS50112">
    <property type="entry name" value="PAS"/>
    <property type="match status" value="1"/>
</dbReference>
<dbReference type="Pfam" id="PF13426">
    <property type="entry name" value="PAS_9"/>
    <property type="match status" value="1"/>
</dbReference>
<organism evidence="4 5">
    <name type="scientific">Cellulomonas cellasea</name>
    <dbReference type="NCBI Taxonomy" id="43670"/>
    <lineage>
        <taxon>Bacteria</taxon>
        <taxon>Bacillati</taxon>
        <taxon>Actinomycetota</taxon>
        <taxon>Actinomycetes</taxon>
        <taxon>Micrococcales</taxon>
        <taxon>Cellulomonadaceae</taxon>
        <taxon>Cellulomonas</taxon>
    </lineage>
</organism>
<dbReference type="Proteomes" id="UP000518206">
    <property type="component" value="Unassembled WGS sequence"/>
</dbReference>
<dbReference type="SUPFAM" id="SSF55073">
    <property type="entry name" value="Nucleotide cyclase"/>
    <property type="match status" value="1"/>
</dbReference>
<dbReference type="NCBIfam" id="TIGR00229">
    <property type="entry name" value="sensory_box"/>
    <property type="match status" value="1"/>
</dbReference>
<feature type="domain" description="GGDEF" evidence="3">
    <location>
        <begin position="170"/>
        <end position="301"/>
    </location>
</feature>
<feature type="domain" description="PAS" evidence="1">
    <location>
        <begin position="10"/>
        <end position="59"/>
    </location>
</feature>
<dbReference type="AlphaFoldDB" id="A0A7W4YD47"/>
<evidence type="ECO:0000313" key="5">
    <source>
        <dbReference type="Proteomes" id="UP000518206"/>
    </source>
</evidence>
<proteinExistence type="predicted"/>
<reference evidence="4 5" key="1">
    <citation type="submission" date="2020-08" db="EMBL/GenBank/DDBJ databases">
        <title>The Agave Microbiome: Exploring the role of microbial communities in plant adaptations to desert environments.</title>
        <authorList>
            <person name="Partida-Martinez L.P."/>
        </authorList>
    </citation>
    <scope>NUCLEOTIDE SEQUENCE [LARGE SCALE GENOMIC DNA]</scope>
    <source>
        <strain evidence="4 5">RAS26</strain>
    </source>
</reference>
<dbReference type="InterPro" id="IPR000160">
    <property type="entry name" value="GGDEF_dom"/>
</dbReference>
<reference evidence="4 5" key="2">
    <citation type="submission" date="2020-08" db="EMBL/GenBank/DDBJ databases">
        <authorList>
            <person name="Partida-Martinez L."/>
            <person name="Huntemann M."/>
            <person name="Clum A."/>
            <person name="Wang J."/>
            <person name="Palaniappan K."/>
            <person name="Ritter S."/>
            <person name="Chen I.-M."/>
            <person name="Stamatis D."/>
            <person name="Reddy T."/>
            <person name="O'Malley R."/>
            <person name="Daum C."/>
            <person name="Shapiro N."/>
            <person name="Ivanova N."/>
            <person name="Kyrpides N."/>
            <person name="Woyke T."/>
        </authorList>
    </citation>
    <scope>NUCLEOTIDE SEQUENCE [LARGE SCALE GENOMIC DNA]</scope>
    <source>
        <strain evidence="4 5">RAS26</strain>
    </source>
</reference>
<dbReference type="InterPro" id="IPR029787">
    <property type="entry name" value="Nucleotide_cyclase"/>
</dbReference>
<dbReference type="SMART" id="SM00267">
    <property type="entry name" value="GGDEF"/>
    <property type="match status" value="1"/>
</dbReference>
<evidence type="ECO:0000259" key="2">
    <source>
        <dbReference type="PROSITE" id="PS50113"/>
    </source>
</evidence>
<dbReference type="InterPro" id="IPR001610">
    <property type="entry name" value="PAC"/>
</dbReference>
<evidence type="ECO:0000259" key="3">
    <source>
        <dbReference type="PROSITE" id="PS50887"/>
    </source>
</evidence>
<dbReference type="SUPFAM" id="SSF55785">
    <property type="entry name" value="PYP-like sensor domain (PAS domain)"/>
    <property type="match status" value="1"/>
</dbReference>
<evidence type="ECO:0000259" key="1">
    <source>
        <dbReference type="PROSITE" id="PS50112"/>
    </source>
</evidence>
<dbReference type="CDD" id="cd00130">
    <property type="entry name" value="PAS"/>
    <property type="match status" value="1"/>
</dbReference>
<dbReference type="CDD" id="cd01949">
    <property type="entry name" value="GGDEF"/>
    <property type="match status" value="1"/>
</dbReference>
<feature type="domain" description="PAC" evidence="2">
    <location>
        <begin position="84"/>
        <end position="138"/>
    </location>
</feature>
<dbReference type="InterPro" id="IPR035965">
    <property type="entry name" value="PAS-like_dom_sf"/>
</dbReference>
<gene>
    <name evidence="4" type="ORF">FHR80_003785</name>
</gene>
<dbReference type="InterPro" id="IPR043128">
    <property type="entry name" value="Rev_trsase/Diguanyl_cyclase"/>
</dbReference>
<dbReference type="Gene3D" id="3.30.450.20">
    <property type="entry name" value="PAS domain"/>
    <property type="match status" value="1"/>
</dbReference>
<dbReference type="PANTHER" id="PTHR46663">
    <property type="entry name" value="DIGUANYLATE CYCLASE DGCT-RELATED"/>
    <property type="match status" value="1"/>
</dbReference>
<dbReference type="InterPro" id="IPR000014">
    <property type="entry name" value="PAS"/>
</dbReference>
<dbReference type="RefSeq" id="WP_183297614.1">
    <property type="nucleotide sequence ID" value="NZ_JACHVX010000006.1"/>
</dbReference>
<dbReference type="NCBIfam" id="TIGR00254">
    <property type="entry name" value="GGDEF"/>
    <property type="match status" value="1"/>
</dbReference>
<sequence>MTEAGAARTTEDLLSFCVAAADTPITIADAREADHPLVYVNRAFEVMTGFAAQDVLGRNARFLQGPATDRAAVHAMGAGLRSGRFTRVRLLNYRADGTSFWNDVHISAARDSTGTVTHFMGVQHDVTPEVEAQTRAVRAMTRDALTGLLNRAGFDDALHRALERATTTGAAAAVLFLDIDAFKAVNDVHGHLVGDVYLTHAAHCLQNRLREHDVVGRRGGDEFVALLVDVPGDPAHAVDRVVADLDAALREPFTVDDVVHRMTVSIGAAVFPRDGTTARDLVRHADAAMYRRKRERAAGRA</sequence>
<dbReference type="Pfam" id="PF00990">
    <property type="entry name" value="GGDEF"/>
    <property type="match status" value="1"/>
</dbReference>
<dbReference type="InterPro" id="IPR000700">
    <property type="entry name" value="PAS-assoc_C"/>
</dbReference>
<dbReference type="Gene3D" id="3.30.70.270">
    <property type="match status" value="1"/>
</dbReference>
<protein>
    <submittedName>
        <fullName evidence="4">Diguanylate cyclase (GGDEF)-like protein/PAS domain S-box-containing protein</fullName>
    </submittedName>
</protein>
<comment type="caution">
    <text evidence="4">The sequence shown here is derived from an EMBL/GenBank/DDBJ whole genome shotgun (WGS) entry which is preliminary data.</text>
</comment>
<dbReference type="EMBL" id="JACHVX010000006">
    <property type="protein sequence ID" value="MBB2924849.1"/>
    <property type="molecule type" value="Genomic_DNA"/>
</dbReference>
<dbReference type="PROSITE" id="PS50113">
    <property type="entry name" value="PAC"/>
    <property type="match status" value="1"/>
</dbReference>
<dbReference type="PROSITE" id="PS50887">
    <property type="entry name" value="GGDEF"/>
    <property type="match status" value="1"/>
</dbReference>
<dbReference type="InterPro" id="IPR052163">
    <property type="entry name" value="DGC-Regulatory_Protein"/>
</dbReference>
<dbReference type="SMART" id="SM00086">
    <property type="entry name" value="PAC"/>
    <property type="match status" value="1"/>
</dbReference>